<dbReference type="KEGG" id="phr:C6569_10980"/>
<proteinExistence type="predicted"/>
<dbReference type="Gene3D" id="3.10.129.10">
    <property type="entry name" value="Hotdog Thioesterase"/>
    <property type="match status" value="1"/>
</dbReference>
<evidence type="ECO:0000313" key="3">
    <source>
        <dbReference type="Proteomes" id="UP000237889"/>
    </source>
</evidence>
<dbReference type="PANTHER" id="PTHR30272:SF1">
    <property type="entry name" value="3-HYDROXYACYL-[ACYL-CARRIER-PROTEIN] DEHYDRATASE"/>
    <property type="match status" value="1"/>
</dbReference>
<dbReference type="Proteomes" id="UP000237889">
    <property type="component" value="Chromosome"/>
</dbReference>
<accession>A0A2S0NBW7</accession>
<evidence type="ECO:0000256" key="1">
    <source>
        <dbReference type="ARBA" id="ARBA00023239"/>
    </source>
</evidence>
<dbReference type="InterPro" id="IPR029069">
    <property type="entry name" value="HotDog_dom_sf"/>
</dbReference>
<organism evidence="2 3">
    <name type="scientific">Phreatobacter cathodiphilus</name>
    <dbReference type="NCBI Taxonomy" id="1868589"/>
    <lineage>
        <taxon>Bacteria</taxon>
        <taxon>Pseudomonadati</taxon>
        <taxon>Pseudomonadota</taxon>
        <taxon>Alphaproteobacteria</taxon>
        <taxon>Hyphomicrobiales</taxon>
        <taxon>Phreatobacteraceae</taxon>
        <taxon>Phreatobacter</taxon>
    </lineage>
</organism>
<dbReference type="GO" id="GO:0016829">
    <property type="term" value="F:lyase activity"/>
    <property type="evidence" value="ECO:0007669"/>
    <property type="project" value="UniProtKB-KW"/>
</dbReference>
<dbReference type="RefSeq" id="WP_106748887.1">
    <property type="nucleotide sequence ID" value="NZ_CP027668.1"/>
</dbReference>
<dbReference type="PANTHER" id="PTHR30272">
    <property type="entry name" value="3-HYDROXYACYL-[ACYL-CARRIER-PROTEIN] DEHYDRATASE"/>
    <property type="match status" value="1"/>
</dbReference>
<keyword evidence="1" id="KW-0456">Lyase</keyword>
<dbReference type="AlphaFoldDB" id="A0A2S0NBW7"/>
<evidence type="ECO:0000313" key="2">
    <source>
        <dbReference type="EMBL" id="AVO45546.1"/>
    </source>
</evidence>
<protein>
    <submittedName>
        <fullName evidence="2">Beta-hydroxyacyl-ACP dehydratase</fullName>
    </submittedName>
</protein>
<dbReference type="Pfam" id="PF07977">
    <property type="entry name" value="FabA"/>
    <property type="match status" value="1"/>
</dbReference>
<dbReference type="SUPFAM" id="SSF54637">
    <property type="entry name" value="Thioesterase/thiol ester dehydrase-isomerase"/>
    <property type="match status" value="1"/>
</dbReference>
<keyword evidence="3" id="KW-1185">Reference proteome</keyword>
<name>A0A2S0NBW7_9HYPH</name>
<reference evidence="2 3" key="1">
    <citation type="submission" date="2018-03" db="EMBL/GenBank/DDBJ databases">
        <title>Genome sequencing of Phreatobacter sp.</title>
        <authorList>
            <person name="Kim S.-J."/>
            <person name="Heo J."/>
            <person name="Kwon S.-W."/>
        </authorList>
    </citation>
    <scope>NUCLEOTIDE SEQUENCE [LARGE SCALE GENOMIC DNA]</scope>
    <source>
        <strain evidence="2 3">S-12</strain>
    </source>
</reference>
<gene>
    <name evidence="2" type="ORF">C6569_10980</name>
</gene>
<dbReference type="OrthoDB" id="9812462at2"/>
<dbReference type="InterPro" id="IPR013114">
    <property type="entry name" value="FabA_FabZ"/>
</dbReference>
<dbReference type="EMBL" id="CP027668">
    <property type="protein sequence ID" value="AVO45546.1"/>
    <property type="molecule type" value="Genomic_DNA"/>
</dbReference>
<sequence length="157" mass="17362">MRLEYFQMITRVVAFDAQAKTLTAAADVPAESPVFEGHFPGYPLLPGVLMIEAMAQTSGWLILGLNKLTAMPFLVGTNTTKMRDFVQPSTPLMVHAEMVGDGSGYAVTKAFITREGKKVAEAEIKFAVKTFPDPKFAAMIREWGERLQFPFEKLETA</sequence>